<feature type="signal peptide" evidence="7">
    <location>
        <begin position="1"/>
        <end position="43"/>
    </location>
</feature>
<dbReference type="GO" id="GO:0042597">
    <property type="term" value="C:periplasmic space"/>
    <property type="evidence" value="ECO:0007669"/>
    <property type="project" value="UniProtKB-SubCell"/>
</dbReference>
<dbReference type="PANTHER" id="PTHR30222:SF17">
    <property type="entry name" value="SPERMIDINE_PUTRESCINE-BINDING PERIPLASMIC PROTEIN"/>
    <property type="match status" value="1"/>
</dbReference>
<feature type="binding site" evidence="6">
    <location>
        <begin position="195"/>
        <end position="198"/>
    </location>
    <ligand>
        <name>spermidine</name>
        <dbReference type="ChEBI" id="CHEBI:57834"/>
    </ligand>
</feature>
<dbReference type="PIRSF" id="PIRSF019574">
    <property type="entry name" value="Periplasmic_polyamine_BP"/>
    <property type="match status" value="1"/>
</dbReference>
<evidence type="ECO:0000256" key="1">
    <source>
        <dbReference type="ARBA" id="ARBA00004418"/>
    </source>
</evidence>
<feature type="binding site" evidence="6">
    <location>
        <position position="62"/>
    </location>
    <ligand>
        <name>spermidine</name>
        <dbReference type="ChEBI" id="CHEBI:57834"/>
    </ligand>
</feature>
<evidence type="ECO:0000256" key="4">
    <source>
        <dbReference type="ARBA" id="ARBA00022764"/>
    </source>
</evidence>
<keyword evidence="4 5" id="KW-0574">Periplasm</keyword>
<evidence type="ECO:0000256" key="2">
    <source>
        <dbReference type="ARBA" id="ARBA00022448"/>
    </source>
</evidence>
<keyword evidence="3 7" id="KW-0732">Signal</keyword>
<dbReference type="RefSeq" id="WP_057761690.1">
    <property type="nucleotide sequence ID" value="NZ_VZIZ01000052.1"/>
</dbReference>
<dbReference type="SUPFAM" id="SSF53850">
    <property type="entry name" value="Periplasmic binding protein-like II"/>
    <property type="match status" value="1"/>
</dbReference>
<reference evidence="8 9" key="1">
    <citation type="submission" date="2019-09" db="EMBL/GenBank/DDBJ databases">
        <title>Draft genome sequence of Psychrobacter nivimaris LAMA 639, in search for biotechnological relevant genes.</title>
        <authorList>
            <person name="Lima A.O.S."/>
            <person name="Staloch B.E.K."/>
            <person name="Freitas R.C."/>
            <person name="Niero H."/>
            <person name="Silva M.A.C."/>
        </authorList>
    </citation>
    <scope>NUCLEOTIDE SEQUENCE [LARGE SCALE GENOMIC DNA]</scope>
    <source>
        <strain evidence="8 9">LAMA 639</strain>
    </source>
</reference>
<comment type="subcellular location">
    <subcellularLocation>
        <location evidence="1 5">Periplasm</location>
    </subcellularLocation>
</comment>
<protein>
    <recommendedName>
        <fullName evidence="5">Putrescine-binding periplasmic protein</fullName>
    </recommendedName>
</protein>
<dbReference type="PRINTS" id="PR00909">
    <property type="entry name" value="SPERMDNBNDNG"/>
</dbReference>
<name>A0A6N7BUP3_9GAMM</name>
<evidence type="ECO:0000256" key="6">
    <source>
        <dbReference type="PIRSR" id="PIRSR019574-1"/>
    </source>
</evidence>
<dbReference type="GO" id="GO:0015846">
    <property type="term" value="P:polyamine transport"/>
    <property type="evidence" value="ECO:0007669"/>
    <property type="project" value="InterPro"/>
</dbReference>
<evidence type="ECO:0000256" key="7">
    <source>
        <dbReference type="SAM" id="SignalP"/>
    </source>
</evidence>
<dbReference type="InterPro" id="IPR001188">
    <property type="entry name" value="Sperm_putr-bd"/>
</dbReference>
<sequence length="377" mass="41756">MTHLSSSHPTTHTSASVGRIVPKALLAAAVGLVLASCSNSDNAADGSAAASNETLNLYNWSEYMPQEILDGFEEETGISVNYTTFDSNEAMYAKLKLLDDSSQYDLAIPSTYYVEKMAKEGLLQELDKSKLSNFKNLDTSFTNTKVDPDNKYSIPYMWGSTGLAINGDSVDPKTVNSWNDLWDPKYKGQVMLTNDVREVFGMALLTLGYSGNSSNPDEIEAAYDKLTTLMPNVKTFNSDATRMPYIEGETALGMTWNGEAVMANDEGLTSLVYKYPTEGAILWMDNFVIPKNAKQVDAAHKFIDYLLRPENAKIVSEEIGYASPNIAARELMDESVQNNPTIYPSKEVLAKAEFQEDVGDEALQVYQQYWDKLKTGR</sequence>
<dbReference type="AlphaFoldDB" id="A0A6N7BUP3"/>
<feature type="binding site" evidence="6">
    <location>
        <position position="112"/>
    </location>
    <ligand>
        <name>spermidine</name>
        <dbReference type="ChEBI" id="CHEBI:57834"/>
    </ligand>
</feature>
<keyword evidence="2 5" id="KW-0813">Transport</keyword>
<evidence type="ECO:0000313" key="9">
    <source>
        <dbReference type="Proteomes" id="UP000471465"/>
    </source>
</evidence>
<evidence type="ECO:0000256" key="3">
    <source>
        <dbReference type="ARBA" id="ARBA00022729"/>
    </source>
</evidence>
<organism evidence="8 9">
    <name type="scientific">Psychrobacter nivimaris</name>
    <dbReference type="NCBI Taxonomy" id="281738"/>
    <lineage>
        <taxon>Bacteria</taxon>
        <taxon>Pseudomonadati</taxon>
        <taxon>Pseudomonadota</taxon>
        <taxon>Gammaproteobacteria</taxon>
        <taxon>Moraxellales</taxon>
        <taxon>Moraxellaceae</taxon>
        <taxon>Psychrobacter</taxon>
    </lineage>
</organism>
<dbReference type="PANTHER" id="PTHR30222">
    <property type="entry name" value="SPERMIDINE/PUTRESCINE-BINDING PERIPLASMIC PROTEIN"/>
    <property type="match status" value="1"/>
</dbReference>
<comment type="similarity">
    <text evidence="5">Belongs to the bacterial solute-binding protein PotD/PotF family.</text>
</comment>
<dbReference type="Pfam" id="PF13416">
    <property type="entry name" value="SBP_bac_8"/>
    <property type="match status" value="1"/>
</dbReference>
<dbReference type="Proteomes" id="UP000471465">
    <property type="component" value="Unassembled WGS sequence"/>
</dbReference>
<dbReference type="InterPro" id="IPR006059">
    <property type="entry name" value="SBP"/>
</dbReference>
<feature type="binding site" evidence="6">
    <location>
        <position position="355"/>
    </location>
    <ligand>
        <name>spermidine</name>
        <dbReference type="ChEBI" id="CHEBI:57834"/>
    </ligand>
</feature>
<feature type="chain" id="PRO_5026654323" description="Putrescine-binding periplasmic protein" evidence="7">
    <location>
        <begin position="44"/>
        <end position="377"/>
    </location>
</feature>
<keyword evidence="9" id="KW-1185">Reference proteome</keyword>
<dbReference type="Gene3D" id="3.40.190.10">
    <property type="entry name" value="Periplasmic binding protein-like II"/>
    <property type="match status" value="2"/>
</dbReference>
<evidence type="ECO:0000313" key="8">
    <source>
        <dbReference type="EMBL" id="KAF0567374.1"/>
    </source>
</evidence>
<evidence type="ECO:0000256" key="5">
    <source>
        <dbReference type="PIRNR" id="PIRNR019574"/>
    </source>
</evidence>
<accession>A0A6N7BUP3</accession>
<proteinExistence type="inferred from homology"/>
<gene>
    <name evidence="8" type="ORF">FQV37_2334</name>
</gene>
<comment type="function">
    <text evidence="5">Required for the activity of the bacterial periplasmic transport system of putrescine.</text>
</comment>
<dbReference type="GO" id="GO:0019808">
    <property type="term" value="F:polyamine binding"/>
    <property type="evidence" value="ECO:0007669"/>
    <property type="project" value="InterPro"/>
</dbReference>
<dbReference type="EMBL" id="VZIZ01000052">
    <property type="protein sequence ID" value="KAF0567374.1"/>
    <property type="molecule type" value="Genomic_DNA"/>
</dbReference>
<comment type="caution">
    <text evidence="8">The sequence shown here is derived from an EMBL/GenBank/DDBJ whole genome shotgun (WGS) entry which is preliminary data.</text>
</comment>